<dbReference type="InterPro" id="IPR056884">
    <property type="entry name" value="NPHP3-like_N"/>
</dbReference>
<reference evidence="5 6" key="1">
    <citation type="submission" date="2016-06" db="EMBL/GenBank/DDBJ databases">
        <title>Living apart together: crosstalk between the core and supernumerary genomes in a fungal plant pathogen.</title>
        <authorList>
            <person name="Vanheule A."/>
            <person name="Audenaert K."/>
            <person name="Warris S."/>
            <person name="Van De Geest H."/>
            <person name="Schijlen E."/>
            <person name="Hofte M."/>
            <person name="De Saeger S."/>
            <person name="Haesaert G."/>
            <person name="Waalwijk C."/>
            <person name="Van Der Lee T."/>
        </authorList>
    </citation>
    <scope>NUCLEOTIDE SEQUENCE [LARGE SCALE GENOMIC DNA]</scope>
    <source>
        <strain evidence="5 6">2516</strain>
    </source>
</reference>
<dbReference type="InterPro" id="IPR027417">
    <property type="entry name" value="P-loop_NTPase"/>
</dbReference>
<keyword evidence="2 3" id="KW-0040">ANK repeat</keyword>
<keyword evidence="1" id="KW-0677">Repeat</keyword>
<feature type="repeat" description="ANK" evidence="3">
    <location>
        <begin position="1007"/>
        <end position="1030"/>
    </location>
</feature>
<dbReference type="InterPro" id="IPR036770">
    <property type="entry name" value="Ankyrin_rpt-contain_sf"/>
</dbReference>
<feature type="repeat" description="ANK" evidence="3">
    <location>
        <begin position="1301"/>
        <end position="1321"/>
    </location>
</feature>
<evidence type="ECO:0000313" key="5">
    <source>
        <dbReference type="EMBL" id="OBS23234.1"/>
    </source>
</evidence>
<organism evidence="5 6">
    <name type="scientific">Fusarium poae</name>
    <dbReference type="NCBI Taxonomy" id="36050"/>
    <lineage>
        <taxon>Eukaryota</taxon>
        <taxon>Fungi</taxon>
        <taxon>Dikarya</taxon>
        <taxon>Ascomycota</taxon>
        <taxon>Pezizomycotina</taxon>
        <taxon>Sordariomycetes</taxon>
        <taxon>Hypocreomycetidae</taxon>
        <taxon>Hypocreales</taxon>
        <taxon>Nectriaceae</taxon>
        <taxon>Fusarium</taxon>
    </lineage>
</organism>
<name>A0A1B8ASA7_FUSPO</name>
<feature type="repeat" description="ANK" evidence="3">
    <location>
        <begin position="562"/>
        <end position="594"/>
    </location>
</feature>
<evidence type="ECO:0000256" key="2">
    <source>
        <dbReference type="ARBA" id="ARBA00023043"/>
    </source>
</evidence>
<dbReference type="Pfam" id="PF24883">
    <property type="entry name" value="NPHP3_N"/>
    <property type="match status" value="1"/>
</dbReference>
<evidence type="ECO:0000256" key="1">
    <source>
        <dbReference type="ARBA" id="ARBA00022737"/>
    </source>
</evidence>
<feature type="repeat" description="ANK" evidence="3">
    <location>
        <begin position="1230"/>
        <end position="1262"/>
    </location>
</feature>
<dbReference type="PROSITE" id="PS50297">
    <property type="entry name" value="ANK_REP_REGION"/>
    <property type="match status" value="8"/>
</dbReference>
<dbReference type="OMA" id="NANWKEK"/>
<comment type="caution">
    <text evidence="5">The sequence shown here is derived from an EMBL/GenBank/DDBJ whole genome shotgun (WGS) entry which is preliminary data.</text>
</comment>
<protein>
    <recommendedName>
        <fullName evidence="4">Nephrocystin 3-like N-terminal domain-containing protein</fullName>
    </recommendedName>
</protein>
<dbReference type="PANTHER" id="PTHR24198">
    <property type="entry name" value="ANKYRIN REPEAT AND PROTEIN KINASE DOMAIN-CONTAINING PROTEIN"/>
    <property type="match status" value="1"/>
</dbReference>
<dbReference type="SUPFAM" id="SSF52540">
    <property type="entry name" value="P-loop containing nucleoside triphosphate hydrolases"/>
    <property type="match status" value="1"/>
</dbReference>
<dbReference type="Gene3D" id="1.25.40.20">
    <property type="entry name" value="Ankyrin repeat-containing domain"/>
    <property type="match status" value="4"/>
</dbReference>
<dbReference type="Proteomes" id="UP000091967">
    <property type="component" value="Unassembled WGS sequence"/>
</dbReference>
<dbReference type="STRING" id="36050.A0A1B8ASA7"/>
<evidence type="ECO:0000259" key="4">
    <source>
        <dbReference type="Pfam" id="PF24883"/>
    </source>
</evidence>
<dbReference type="PANTHER" id="PTHR24198:SF165">
    <property type="entry name" value="ANKYRIN REPEAT-CONTAINING PROTEIN-RELATED"/>
    <property type="match status" value="1"/>
</dbReference>
<accession>A0A1B8ASA7</accession>
<evidence type="ECO:0000313" key="6">
    <source>
        <dbReference type="Proteomes" id="UP000091967"/>
    </source>
</evidence>
<dbReference type="EMBL" id="LYXU01000002">
    <property type="protein sequence ID" value="OBS23234.1"/>
    <property type="molecule type" value="Genomic_DNA"/>
</dbReference>
<dbReference type="InterPro" id="IPR002110">
    <property type="entry name" value="Ankyrin_rpt"/>
</dbReference>
<proteinExistence type="predicted"/>
<feature type="repeat" description="ANK" evidence="3">
    <location>
        <begin position="1333"/>
        <end position="1365"/>
    </location>
</feature>
<keyword evidence="6" id="KW-1185">Reference proteome</keyword>
<gene>
    <name evidence="5" type="ORF">FPOA_03787</name>
</gene>
<dbReference type="SMART" id="SM00248">
    <property type="entry name" value="ANK"/>
    <property type="match status" value="21"/>
</dbReference>
<feature type="repeat" description="ANK" evidence="3">
    <location>
        <begin position="789"/>
        <end position="821"/>
    </location>
</feature>
<feature type="repeat" description="ANK" evidence="3">
    <location>
        <begin position="933"/>
        <end position="965"/>
    </location>
</feature>
<dbReference type="Pfam" id="PF12796">
    <property type="entry name" value="Ank_2"/>
    <property type="match status" value="7"/>
</dbReference>
<sequence length="1397" mass="156406">MATLMPSYNDVRDNTAVNAFQFNSAAHINAPLSININTDSFTELRKSLEPYNFDRDRTERDSTRAPDTCQWIIHEKLFQEWLSSEDQTFWVFGKPGSGKTFITDVSLCMSALIGSNVLMYFFFDSDNPEISNLERFYRTCLYQLLGQVAHQDRKRILEIVHREVSGGFQKARLVANAIKQVLKEFGSGYLIIDAIDECHGPKELIAKFLKDLTDIAGLKVMISSRPLEDMVTIASGLQLQLSSVTDKSDKDIQLYVQHRMKDLSYEDVPEVERRLIQKSKSMILYAKVMLDILKDAAVEDEQDLLDELDKIPQDLSKIYAETLKKISVDSAKQFVRNILRWIAVCKRPPSLSDLWAVHTIQRTTEFNREFNYNAKRVPNRKLFRNNLLRHCVPLVEIVGEDETVSFIHTTVREFLEGKNIESEDDEKCPEEFLIDVVDSHGFAFVTCINYLRLDLGVLKDNKPDFLNTQSFREYAVTKWESHCEWSPSWESNVIASFCGDDVFRVWLDRRAALDRAFRQQFAIDTGSVYPSPLHVVVYFSLFKVARLFLTSYVNEVNSVDAVYSTPLHVAVARGSEDFVRCMIQAGARIAMADKNGALPLHRAVRHGNYEAVQALIEEDDSGIMVLDNFEFTPLGIACQLGWKKCVEILLPKLKPGSDIPETAVGLAVENGHHSIVQRLLEWDESLINHCQEPFLRATRKGQVNMVKFLVQRGVNKFYKDEQGQTALHKACISGEAELARFFIEDMKMDPDSSDDSQRTPLYFAAERGYTEIVDCLIKNKANVNALDRRWETPLFKPAGNGHVDIVDRLLTAGTDATILDAWQRTPLRFAALKGRVTIVKMLLERTNIQQDLPDWIDRTVLHTAANFLRDGQEEVIDLLVKHGAQVDKKTGKTGGGTALHEAIRREQGQPPPSEALIRRLIKVGVPINEVDANGKTALFYANLSGNAAIAKVLLDEGANPDSAPSSSINIKSFTPIHLAILSGEDEFLLAMLETDWGRNAITRQDKDGRTVIHVAAIHGGTDLLALLLSHLIGERAAAVDTPDVDGRTALHLAASQGHLHIVKQLLSFGALAYATDKHRYMPMHFAAQAGHDEIVLELLDTLPSQVEQGLRSFQRRLIDHHPSDQSLPPTPVSITVIELAFLEAIYKAGAIVMVPGPQGNVPCRVADVWLIENRTNLMNRVVAELETWEHDRHSIPGTVLMRAIFGGHIEVVKRILQRLPRIPLQAEQYEYPNALSLASALGHSEIVALLIKAGALVDAVTDKQISALHYAASNGHTKVIEELLNPQGTKGANPDLARLSDGSTPLHLAAEKGHNNAVRALANVAFFNATDDIGQTPLHRACLSKQETTVDVLLEFAVDVLAKDDNGYTPMDLCKDAGFSKEVLQRMKDQMDKQRLN</sequence>
<feature type="repeat" description="ANK" evidence="3">
    <location>
        <begin position="756"/>
        <end position="788"/>
    </location>
</feature>
<dbReference type="PROSITE" id="PS50088">
    <property type="entry name" value="ANK_REPEAT"/>
    <property type="match status" value="11"/>
</dbReference>
<evidence type="ECO:0000256" key="3">
    <source>
        <dbReference type="PROSITE-ProRule" id="PRU00023"/>
    </source>
</evidence>
<feature type="repeat" description="ANK" evidence="3">
    <location>
        <begin position="1045"/>
        <end position="1077"/>
    </location>
</feature>
<dbReference type="Gene3D" id="3.40.50.300">
    <property type="entry name" value="P-loop containing nucleotide triphosphate hydrolases"/>
    <property type="match status" value="1"/>
</dbReference>
<feature type="domain" description="Nephrocystin 3-like N-terminal" evidence="4">
    <location>
        <begin position="67"/>
        <end position="225"/>
    </location>
</feature>
<dbReference type="SUPFAM" id="SSF48403">
    <property type="entry name" value="Ankyrin repeat"/>
    <property type="match status" value="3"/>
</dbReference>
<feature type="repeat" description="ANK" evidence="3">
    <location>
        <begin position="595"/>
        <end position="617"/>
    </location>
</feature>
<feature type="repeat" description="ANK" evidence="3">
    <location>
        <begin position="894"/>
        <end position="932"/>
    </location>
</feature>
<dbReference type="PRINTS" id="PR01415">
    <property type="entry name" value="ANKYRIN"/>
</dbReference>